<feature type="transmembrane region" description="Helical" evidence="9">
    <location>
        <begin position="36"/>
        <end position="55"/>
    </location>
</feature>
<evidence type="ECO:0000256" key="1">
    <source>
        <dbReference type="ARBA" id="ARBA00004651"/>
    </source>
</evidence>
<evidence type="ECO:0000256" key="8">
    <source>
        <dbReference type="ARBA" id="ARBA00037998"/>
    </source>
</evidence>
<keyword evidence="7 9" id="KW-0472">Membrane</keyword>
<feature type="transmembrane region" description="Helical" evidence="9">
    <location>
        <begin position="61"/>
        <end position="78"/>
    </location>
</feature>
<feature type="transmembrane region" description="Helical" evidence="9">
    <location>
        <begin position="262"/>
        <end position="281"/>
    </location>
</feature>
<proteinExistence type="inferred from homology"/>
<keyword evidence="6 9" id="KW-1133">Transmembrane helix</keyword>
<name>A0ABS2L9A5_9MICO</name>
<accession>A0ABS2L9A5</accession>
<dbReference type="Pfam" id="PF02653">
    <property type="entry name" value="BPD_transp_2"/>
    <property type="match status" value="1"/>
</dbReference>
<keyword evidence="4 9" id="KW-0812">Transmembrane</keyword>
<keyword evidence="2" id="KW-0813">Transport</keyword>
<comment type="subcellular location">
    <subcellularLocation>
        <location evidence="1">Cell membrane</location>
        <topology evidence="1">Multi-pass membrane protein</topology>
    </subcellularLocation>
</comment>
<gene>
    <name evidence="10" type="ORF">JOE66_003296</name>
</gene>
<sequence>MNLLDAVVQGLMLGGLYAIFAAGLSLIFGVMKIVSLSYGALAVMAAFIALHLTVVTGWSPALTLVVVVPVMAAFGWVLQRFVLQRTLGESALPSILVTFGLAIIIENVLLLTESADQKRMTLGWVDTAALDLGVVRLGVYPLGLFVLSLVLLGILALVMAKTQFGRAVRAISEDAPTVELLGIRPKTIYAWSGAIALALAAIGGVASGIQTSFSPTSGGMLLIFAFEAVIIGGIGSLWGTFLGALVLGVAQTVGANFFPSQGILIGHIVFLIFLAFLPQGLSGKVKRS</sequence>
<dbReference type="PANTHER" id="PTHR11795:SF445">
    <property type="entry name" value="AMINO ACID ABC TRANSPORTER PERMEASE PROTEIN"/>
    <property type="match status" value="1"/>
</dbReference>
<dbReference type="InterPro" id="IPR052157">
    <property type="entry name" value="BCAA_transport_permease"/>
</dbReference>
<feature type="transmembrane region" description="Helical" evidence="9">
    <location>
        <begin position="139"/>
        <end position="160"/>
    </location>
</feature>
<organism evidence="10 11">
    <name type="scientific">Subtercola frigoramans</name>
    <dbReference type="NCBI Taxonomy" id="120298"/>
    <lineage>
        <taxon>Bacteria</taxon>
        <taxon>Bacillati</taxon>
        <taxon>Actinomycetota</taxon>
        <taxon>Actinomycetes</taxon>
        <taxon>Micrococcales</taxon>
        <taxon>Microbacteriaceae</taxon>
        <taxon>Subtercola</taxon>
    </lineage>
</organism>
<dbReference type="Proteomes" id="UP000776164">
    <property type="component" value="Unassembled WGS sequence"/>
</dbReference>
<dbReference type="PANTHER" id="PTHR11795">
    <property type="entry name" value="BRANCHED-CHAIN AMINO ACID TRANSPORT SYSTEM PERMEASE PROTEIN LIVH"/>
    <property type="match status" value="1"/>
</dbReference>
<keyword evidence="5" id="KW-0029">Amino-acid transport</keyword>
<dbReference type="EMBL" id="JAFBBU010000001">
    <property type="protein sequence ID" value="MBM7473662.1"/>
    <property type="molecule type" value="Genomic_DNA"/>
</dbReference>
<evidence type="ECO:0000256" key="4">
    <source>
        <dbReference type="ARBA" id="ARBA00022692"/>
    </source>
</evidence>
<evidence type="ECO:0000256" key="7">
    <source>
        <dbReference type="ARBA" id="ARBA00023136"/>
    </source>
</evidence>
<evidence type="ECO:0000256" key="3">
    <source>
        <dbReference type="ARBA" id="ARBA00022475"/>
    </source>
</evidence>
<reference evidence="10 11" key="1">
    <citation type="submission" date="2021-01" db="EMBL/GenBank/DDBJ databases">
        <title>Sequencing the genomes of 1000 actinobacteria strains.</title>
        <authorList>
            <person name="Klenk H.-P."/>
        </authorList>
    </citation>
    <scope>NUCLEOTIDE SEQUENCE [LARGE SCALE GENOMIC DNA]</scope>
    <source>
        <strain evidence="10 11">DSM 13057</strain>
    </source>
</reference>
<keyword evidence="11" id="KW-1185">Reference proteome</keyword>
<evidence type="ECO:0000256" key="5">
    <source>
        <dbReference type="ARBA" id="ARBA00022970"/>
    </source>
</evidence>
<feature type="transmembrane region" description="Helical" evidence="9">
    <location>
        <begin position="221"/>
        <end position="250"/>
    </location>
</feature>
<evidence type="ECO:0000256" key="6">
    <source>
        <dbReference type="ARBA" id="ARBA00022989"/>
    </source>
</evidence>
<comment type="similarity">
    <text evidence="8">Belongs to the binding-protein-dependent transport system permease family. LivHM subfamily.</text>
</comment>
<dbReference type="CDD" id="cd06582">
    <property type="entry name" value="TM_PBP1_LivH_like"/>
    <property type="match status" value="1"/>
</dbReference>
<feature type="transmembrane region" description="Helical" evidence="9">
    <location>
        <begin position="90"/>
        <end position="111"/>
    </location>
</feature>
<evidence type="ECO:0000256" key="2">
    <source>
        <dbReference type="ARBA" id="ARBA00022448"/>
    </source>
</evidence>
<evidence type="ECO:0000313" key="11">
    <source>
        <dbReference type="Proteomes" id="UP000776164"/>
    </source>
</evidence>
<feature type="transmembrane region" description="Helical" evidence="9">
    <location>
        <begin position="6"/>
        <end position="29"/>
    </location>
</feature>
<protein>
    <submittedName>
        <fullName evidence="10">Branched-chain amino acid transport system permease protein</fullName>
    </submittedName>
</protein>
<dbReference type="InterPro" id="IPR001851">
    <property type="entry name" value="ABC_transp_permease"/>
</dbReference>
<evidence type="ECO:0000256" key="9">
    <source>
        <dbReference type="SAM" id="Phobius"/>
    </source>
</evidence>
<evidence type="ECO:0000313" key="10">
    <source>
        <dbReference type="EMBL" id="MBM7473662.1"/>
    </source>
</evidence>
<keyword evidence="3" id="KW-1003">Cell membrane</keyword>
<dbReference type="RefSeq" id="WP_205111280.1">
    <property type="nucleotide sequence ID" value="NZ_BAAAHT010000001.1"/>
</dbReference>
<feature type="transmembrane region" description="Helical" evidence="9">
    <location>
        <begin position="188"/>
        <end position="209"/>
    </location>
</feature>
<comment type="caution">
    <text evidence="10">The sequence shown here is derived from an EMBL/GenBank/DDBJ whole genome shotgun (WGS) entry which is preliminary data.</text>
</comment>